<protein>
    <submittedName>
        <fullName evidence="3">Uncharacterized protein</fullName>
    </submittedName>
</protein>
<name>A0AAV1J8U8_9NEOP</name>
<gene>
    <name evidence="3" type="ORF">LNINA_LOCUS5446</name>
</gene>
<dbReference type="Proteomes" id="UP001497472">
    <property type="component" value="Unassembled WGS sequence"/>
</dbReference>
<accession>A0AAV1J8U8</accession>
<feature type="compositionally biased region" description="Basic and acidic residues" evidence="1">
    <location>
        <begin position="56"/>
        <end position="70"/>
    </location>
</feature>
<organism evidence="3 4">
    <name type="scientific">Leptosia nina</name>
    <dbReference type="NCBI Taxonomy" id="320188"/>
    <lineage>
        <taxon>Eukaryota</taxon>
        <taxon>Metazoa</taxon>
        <taxon>Ecdysozoa</taxon>
        <taxon>Arthropoda</taxon>
        <taxon>Hexapoda</taxon>
        <taxon>Insecta</taxon>
        <taxon>Pterygota</taxon>
        <taxon>Neoptera</taxon>
        <taxon>Endopterygota</taxon>
        <taxon>Lepidoptera</taxon>
        <taxon>Glossata</taxon>
        <taxon>Ditrysia</taxon>
        <taxon>Papilionoidea</taxon>
        <taxon>Pieridae</taxon>
        <taxon>Pierinae</taxon>
        <taxon>Leptosia</taxon>
    </lineage>
</organism>
<feature type="signal peptide" evidence="2">
    <location>
        <begin position="1"/>
        <end position="19"/>
    </location>
</feature>
<keyword evidence="2" id="KW-0732">Signal</keyword>
<evidence type="ECO:0000256" key="2">
    <source>
        <dbReference type="SAM" id="SignalP"/>
    </source>
</evidence>
<feature type="region of interest" description="Disordered" evidence="1">
    <location>
        <begin position="25"/>
        <end position="70"/>
    </location>
</feature>
<proteinExistence type="predicted"/>
<dbReference type="EMBL" id="CAVLEF010000007">
    <property type="protein sequence ID" value="CAK1545831.1"/>
    <property type="molecule type" value="Genomic_DNA"/>
</dbReference>
<comment type="caution">
    <text evidence="3">The sequence shown here is derived from an EMBL/GenBank/DDBJ whole genome shotgun (WGS) entry which is preliminary data.</text>
</comment>
<sequence length="70" mass="7723">MKTFVFWIVAAFATELIIAKPVEEGNSEVLDPSPSSEEVVDQINGIGNTHNKGKGQKNEQEVPEESHEIE</sequence>
<reference evidence="3 4" key="1">
    <citation type="submission" date="2023-11" db="EMBL/GenBank/DDBJ databases">
        <authorList>
            <person name="Okamura Y."/>
        </authorList>
    </citation>
    <scope>NUCLEOTIDE SEQUENCE [LARGE SCALE GENOMIC DNA]</scope>
</reference>
<evidence type="ECO:0000313" key="4">
    <source>
        <dbReference type="Proteomes" id="UP001497472"/>
    </source>
</evidence>
<dbReference type="AlphaFoldDB" id="A0AAV1J8U8"/>
<evidence type="ECO:0000313" key="3">
    <source>
        <dbReference type="EMBL" id="CAK1545831.1"/>
    </source>
</evidence>
<feature type="chain" id="PRO_5043561543" evidence="2">
    <location>
        <begin position="20"/>
        <end position="70"/>
    </location>
</feature>
<keyword evidence="4" id="KW-1185">Reference proteome</keyword>
<evidence type="ECO:0000256" key="1">
    <source>
        <dbReference type="SAM" id="MobiDB-lite"/>
    </source>
</evidence>